<organism evidence="1 2">
    <name type="scientific">Luteolibacter algae</name>
    <dbReference type="NCBI Taxonomy" id="454151"/>
    <lineage>
        <taxon>Bacteria</taxon>
        <taxon>Pseudomonadati</taxon>
        <taxon>Verrucomicrobiota</taxon>
        <taxon>Verrucomicrobiia</taxon>
        <taxon>Verrucomicrobiales</taxon>
        <taxon>Verrucomicrobiaceae</taxon>
        <taxon>Luteolibacter</taxon>
    </lineage>
</organism>
<evidence type="ECO:0000313" key="2">
    <source>
        <dbReference type="Proteomes" id="UP001597375"/>
    </source>
</evidence>
<keyword evidence="2" id="KW-1185">Reference proteome</keyword>
<proteinExistence type="predicted"/>
<evidence type="ECO:0000313" key="1">
    <source>
        <dbReference type="EMBL" id="MFD2255418.1"/>
    </source>
</evidence>
<reference evidence="2" key="1">
    <citation type="journal article" date="2019" name="Int. J. Syst. Evol. Microbiol.">
        <title>The Global Catalogue of Microorganisms (GCM) 10K type strain sequencing project: providing services to taxonomists for standard genome sequencing and annotation.</title>
        <authorList>
            <consortium name="The Broad Institute Genomics Platform"/>
            <consortium name="The Broad Institute Genome Sequencing Center for Infectious Disease"/>
            <person name="Wu L."/>
            <person name="Ma J."/>
        </authorList>
    </citation>
    <scope>NUCLEOTIDE SEQUENCE [LARGE SCALE GENOMIC DNA]</scope>
    <source>
        <strain evidence="2">CGMCC 4.7106</strain>
    </source>
</reference>
<dbReference type="RefSeq" id="WP_386818077.1">
    <property type="nucleotide sequence ID" value="NZ_JBHUIT010000002.1"/>
</dbReference>
<name>A0ABW5D332_9BACT</name>
<gene>
    <name evidence="1" type="ORF">ACFSSA_01905</name>
</gene>
<comment type="caution">
    <text evidence="1">The sequence shown here is derived from an EMBL/GenBank/DDBJ whole genome shotgun (WGS) entry which is preliminary data.</text>
</comment>
<dbReference type="Proteomes" id="UP001597375">
    <property type="component" value="Unassembled WGS sequence"/>
</dbReference>
<sequence>MAPRKTKKGDYGMLLMQHGDGTAHLKPEHFLATLYGRQNEPDFATGSSRC</sequence>
<dbReference type="EMBL" id="JBHUIT010000002">
    <property type="protein sequence ID" value="MFD2255418.1"/>
    <property type="molecule type" value="Genomic_DNA"/>
</dbReference>
<accession>A0ABW5D332</accession>
<protein>
    <submittedName>
        <fullName evidence="1">Uncharacterized protein</fullName>
    </submittedName>
</protein>